<dbReference type="PANTHER" id="PTHR37534">
    <property type="entry name" value="TRANSCRIPTIONAL ACTIVATOR PROTEIN UGA3"/>
    <property type="match status" value="1"/>
</dbReference>
<dbReference type="GO" id="GO:0000981">
    <property type="term" value="F:DNA-binding transcription factor activity, RNA polymerase II-specific"/>
    <property type="evidence" value="ECO:0007669"/>
    <property type="project" value="InterPro"/>
</dbReference>
<feature type="compositionally biased region" description="Low complexity" evidence="3">
    <location>
        <begin position="133"/>
        <end position="147"/>
    </location>
</feature>
<organism evidence="5 6">
    <name type="scientific">Lecanosticta acicola</name>
    <dbReference type="NCBI Taxonomy" id="111012"/>
    <lineage>
        <taxon>Eukaryota</taxon>
        <taxon>Fungi</taxon>
        <taxon>Dikarya</taxon>
        <taxon>Ascomycota</taxon>
        <taxon>Pezizomycotina</taxon>
        <taxon>Dothideomycetes</taxon>
        <taxon>Dothideomycetidae</taxon>
        <taxon>Mycosphaerellales</taxon>
        <taxon>Mycosphaerellaceae</taxon>
        <taxon>Lecanosticta</taxon>
    </lineage>
</organism>
<name>A0AAI8Z5V9_9PEZI</name>
<evidence type="ECO:0000256" key="3">
    <source>
        <dbReference type="SAM" id="MobiDB-lite"/>
    </source>
</evidence>
<evidence type="ECO:0000256" key="1">
    <source>
        <dbReference type="ARBA" id="ARBA00004123"/>
    </source>
</evidence>
<feature type="compositionally biased region" description="Low complexity" evidence="3">
    <location>
        <begin position="1"/>
        <end position="29"/>
    </location>
</feature>
<feature type="domain" description="Zn(2)-C6 fungal-type" evidence="4">
    <location>
        <begin position="32"/>
        <end position="60"/>
    </location>
</feature>
<reference evidence="5" key="1">
    <citation type="submission" date="2023-11" db="EMBL/GenBank/DDBJ databases">
        <authorList>
            <person name="Alioto T."/>
            <person name="Alioto T."/>
            <person name="Gomez Garrido J."/>
        </authorList>
    </citation>
    <scope>NUCLEOTIDE SEQUENCE</scope>
</reference>
<accession>A0AAI8Z5V9</accession>
<protein>
    <submittedName>
        <fullName evidence="5">C6 finger domain</fullName>
    </submittedName>
</protein>
<dbReference type="AlphaFoldDB" id="A0AAI8Z5V9"/>
<dbReference type="EMBL" id="CAVMBE010000076">
    <property type="protein sequence ID" value="CAK4033020.1"/>
    <property type="molecule type" value="Genomic_DNA"/>
</dbReference>
<dbReference type="PROSITE" id="PS50048">
    <property type="entry name" value="ZN2_CY6_FUNGAL_2"/>
    <property type="match status" value="1"/>
</dbReference>
<dbReference type="InterPro" id="IPR021858">
    <property type="entry name" value="Fun_TF"/>
</dbReference>
<feature type="region of interest" description="Disordered" evidence="3">
    <location>
        <begin position="109"/>
        <end position="147"/>
    </location>
</feature>
<dbReference type="PROSITE" id="PS00463">
    <property type="entry name" value="ZN2_CY6_FUNGAL_1"/>
    <property type="match status" value="1"/>
</dbReference>
<evidence type="ECO:0000256" key="2">
    <source>
        <dbReference type="ARBA" id="ARBA00023242"/>
    </source>
</evidence>
<feature type="compositionally biased region" description="Polar residues" evidence="3">
    <location>
        <begin position="114"/>
        <end position="132"/>
    </location>
</feature>
<evidence type="ECO:0000259" key="4">
    <source>
        <dbReference type="PROSITE" id="PS50048"/>
    </source>
</evidence>
<feature type="region of interest" description="Disordered" evidence="3">
    <location>
        <begin position="1"/>
        <end position="38"/>
    </location>
</feature>
<proteinExistence type="predicted"/>
<dbReference type="CDD" id="cd12148">
    <property type="entry name" value="fungal_TF_MHR"/>
    <property type="match status" value="1"/>
</dbReference>
<comment type="caution">
    <text evidence="5">The sequence shown here is derived from an EMBL/GenBank/DDBJ whole genome shotgun (WGS) entry which is preliminary data.</text>
</comment>
<dbReference type="Pfam" id="PF00172">
    <property type="entry name" value="Zn_clus"/>
    <property type="match status" value="1"/>
</dbReference>
<comment type="subcellular location">
    <subcellularLocation>
        <location evidence="1">Nucleus</location>
    </subcellularLocation>
</comment>
<keyword evidence="6" id="KW-1185">Reference proteome</keyword>
<keyword evidence="2" id="KW-0539">Nucleus</keyword>
<sequence>MAQETSSTPATSNTSASATTATTTTTSTSERACDRCRERRVKCDKRQPSCLRCEKLGKPCPGYDKKRKFVDEGVGLRKKYQSSAEAPHGSEQGIFSNANGSLNGLVPIRDTGSVAGTSTSPALPQASTASTGAPTLPQAPNLLPPNAFNTFHHSPLALDQKPTIQDDAFLQTAPPSIDPATQALLLADPPLQLPLSDTDPMLDEVWKNQTFDPQFFDLQPDLYYSEAGNTCGFIPNIPEIVDEVDQSDILLNNSASATPLSTGLGSTGLFSAEDSNVWAPESQLKTSAQITHERDHEMAYLIRHFTDTLGPWMDLFDKDRHFTHLVPLKALRDALLRNAIAAVAAKQLGRTRGQKPFAGRQCQKPSAMEVLDEDVEVDWFYKAANYYDKAIAFSRQYLQAVSGEVTAGASPGMQSSLATANSDDLLVAVSIFSLYESLDNLDSGWLQHLIGLKSLLTAVCPLKPTPDQSACSLTGGCMASFWNFARADYQAAYINHQRTLLDTDDIGMWNSCGLEIQLDGSLYNSSESVKNDPSHSRALAELVAHTLLWLVLRVMNYLASEESAKAKQAQWDQLTLQLDHWYGNLPATYQPVAQIRHPLAPRTNNGTTPQLIESFFSIDVCAAALQLYHFARILLLLHRPVDSSAWGNRLKQYREVSNEAIRHAHEIIGIALGRPQLAIRVEMLLPLATAGACLEENEERKVVLELLRAIEKDTGCSTEFRCKELVQEWGWTAEPQGIA</sequence>
<dbReference type="Gene3D" id="4.10.240.10">
    <property type="entry name" value="Zn(2)-C6 fungal-type DNA-binding domain"/>
    <property type="match status" value="1"/>
</dbReference>
<dbReference type="Proteomes" id="UP001296104">
    <property type="component" value="Unassembled WGS sequence"/>
</dbReference>
<dbReference type="GO" id="GO:0008270">
    <property type="term" value="F:zinc ion binding"/>
    <property type="evidence" value="ECO:0007669"/>
    <property type="project" value="InterPro"/>
</dbReference>
<gene>
    <name evidence="5" type="ORF">LECACI_7A008178</name>
</gene>
<dbReference type="SMART" id="SM00066">
    <property type="entry name" value="GAL4"/>
    <property type="match status" value="1"/>
</dbReference>
<dbReference type="GO" id="GO:0045944">
    <property type="term" value="P:positive regulation of transcription by RNA polymerase II"/>
    <property type="evidence" value="ECO:0007669"/>
    <property type="project" value="TreeGrafter"/>
</dbReference>
<dbReference type="GO" id="GO:0005634">
    <property type="term" value="C:nucleus"/>
    <property type="evidence" value="ECO:0007669"/>
    <property type="project" value="UniProtKB-SubCell"/>
</dbReference>
<dbReference type="PANTHER" id="PTHR37534:SF9">
    <property type="entry name" value="ZN(II)2CYS6 TRANSCRIPTION FACTOR (EUROFUNG)"/>
    <property type="match status" value="1"/>
</dbReference>
<evidence type="ECO:0000313" key="6">
    <source>
        <dbReference type="Proteomes" id="UP001296104"/>
    </source>
</evidence>
<evidence type="ECO:0000313" key="5">
    <source>
        <dbReference type="EMBL" id="CAK4033020.1"/>
    </source>
</evidence>
<dbReference type="InterPro" id="IPR036864">
    <property type="entry name" value="Zn2-C6_fun-type_DNA-bd_sf"/>
</dbReference>
<dbReference type="Pfam" id="PF11951">
    <property type="entry name" value="Fungal_trans_2"/>
    <property type="match status" value="1"/>
</dbReference>
<dbReference type="InterPro" id="IPR001138">
    <property type="entry name" value="Zn2Cys6_DnaBD"/>
</dbReference>
<dbReference type="CDD" id="cd00067">
    <property type="entry name" value="GAL4"/>
    <property type="match status" value="1"/>
</dbReference>
<dbReference type="GO" id="GO:0000976">
    <property type="term" value="F:transcription cis-regulatory region binding"/>
    <property type="evidence" value="ECO:0007669"/>
    <property type="project" value="TreeGrafter"/>
</dbReference>
<dbReference type="SUPFAM" id="SSF57701">
    <property type="entry name" value="Zn2/Cys6 DNA-binding domain"/>
    <property type="match status" value="1"/>
</dbReference>